<dbReference type="GO" id="GO:0005615">
    <property type="term" value="C:extracellular space"/>
    <property type="evidence" value="ECO:0007669"/>
    <property type="project" value="TreeGrafter"/>
</dbReference>
<evidence type="ECO:0000313" key="12">
    <source>
        <dbReference type="EMBL" id="CAH0103712.1"/>
    </source>
</evidence>
<dbReference type="InterPro" id="IPR006103">
    <property type="entry name" value="Glyco_hydro_2_cat"/>
</dbReference>
<feature type="chain" id="PRO_5035146110" description="Beta-glucuronidase" evidence="8">
    <location>
        <begin position="20"/>
        <end position="653"/>
    </location>
</feature>
<evidence type="ECO:0000256" key="1">
    <source>
        <dbReference type="ARBA" id="ARBA00003025"/>
    </source>
</evidence>
<dbReference type="InterPro" id="IPR013783">
    <property type="entry name" value="Ig-like_fold"/>
</dbReference>
<dbReference type="SUPFAM" id="SSF51445">
    <property type="entry name" value="(Trans)glycosidases"/>
    <property type="match status" value="1"/>
</dbReference>
<comment type="catalytic activity">
    <reaction evidence="7">
        <text>a beta-D-glucuronoside + H2O = D-glucuronate + an alcohol</text>
        <dbReference type="Rhea" id="RHEA:17633"/>
        <dbReference type="ChEBI" id="CHEBI:15377"/>
        <dbReference type="ChEBI" id="CHEBI:30879"/>
        <dbReference type="ChEBI" id="CHEBI:58720"/>
        <dbReference type="ChEBI" id="CHEBI:83411"/>
        <dbReference type="EC" id="3.2.1.31"/>
    </reaction>
</comment>
<dbReference type="SUPFAM" id="SSF49785">
    <property type="entry name" value="Galactose-binding domain-like"/>
    <property type="match status" value="1"/>
</dbReference>
<dbReference type="Proteomes" id="UP000789390">
    <property type="component" value="Unassembled WGS sequence"/>
</dbReference>
<feature type="domain" description="Glycoside hydrolase family 2 catalytic" evidence="10">
    <location>
        <begin position="328"/>
        <end position="476"/>
    </location>
</feature>
<organism evidence="12 13">
    <name type="scientific">Daphnia galeata</name>
    <dbReference type="NCBI Taxonomy" id="27404"/>
    <lineage>
        <taxon>Eukaryota</taxon>
        <taxon>Metazoa</taxon>
        <taxon>Ecdysozoa</taxon>
        <taxon>Arthropoda</taxon>
        <taxon>Crustacea</taxon>
        <taxon>Branchiopoda</taxon>
        <taxon>Diplostraca</taxon>
        <taxon>Cladocera</taxon>
        <taxon>Anomopoda</taxon>
        <taxon>Daphniidae</taxon>
        <taxon>Daphnia</taxon>
    </lineage>
</organism>
<dbReference type="InterPro" id="IPR006102">
    <property type="entry name" value="Ig-like_GH2"/>
</dbReference>
<gene>
    <name evidence="12" type="ORF">DGAL_LOCUS6295</name>
</gene>
<dbReference type="Pfam" id="PF02837">
    <property type="entry name" value="Glyco_hydro_2_N"/>
    <property type="match status" value="1"/>
</dbReference>
<dbReference type="EC" id="3.2.1.31" evidence="3 7"/>
<dbReference type="EMBL" id="CAKKLH010000113">
    <property type="protein sequence ID" value="CAH0103712.1"/>
    <property type="molecule type" value="Genomic_DNA"/>
</dbReference>
<reference evidence="12" key="1">
    <citation type="submission" date="2021-11" db="EMBL/GenBank/DDBJ databases">
        <authorList>
            <person name="Schell T."/>
        </authorList>
    </citation>
    <scope>NUCLEOTIDE SEQUENCE</scope>
    <source>
        <strain evidence="12">M5</strain>
    </source>
</reference>
<dbReference type="PROSITE" id="PS00608">
    <property type="entry name" value="GLYCOSYL_HYDROL_F2_2"/>
    <property type="match status" value="1"/>
</dbReference>
<dbReference type="PROSITE" id="PS00719">
    <property type="entry name" value="GLYCOSYL_HYDROL_F2_1"/>
    <property type="match status" value="1"/>
</dbReference>
<evidence type="ECO:0000256" key="6">
    <source>
        <dbReference type="ARBA" id="ARBA00023295"/>
    </source>
</evidence>
<keyword evidence="6 7" id="KW-0326">Glycosidase</keyword>
<dbReference type="FunFam" id="2.60.40.10:FF:000628">
    <property type="entry name" value="Beta-glucuronidase"/>
    <property type="match status" value="1"/>
</dbReference>
<dbReference type="SUPFAM" id="SSF49303">
    <property type="entry name" value="beta-Galactosidase/glucuronidase domain"/>
    <property type="match status" value="1"/>
</dbReference>
<evidence type="ECO:0000256" key="8">
    <source>
        <dbReference type="SAM" id="SignalP"/>
    </source>
</evidence>
<keyword evidence="5 7" id="KW-0378">Hydrolase</keyword>
<evidence type="ECO:0000259" key="10">
    <source>
        <dbReference type="Pfam" id="PF02836"/>
    </source>
</evidence>
<sequence length="653" mass="75000">MRRCMLLTILLFCVNGMHATGILYPRSSESRETLSLDGIWKFAIANRSEQNKGFEEKWYRAALQHCAVKVIDMPVPSSYNDITQDSNIRDHIGWAWYHRDFFVPKTWKSQRVNIRFGSVNYFAIVWINGVEVTSHSGGYLPFDVEVTDHLKFGHPNFITVAVNNTLTPWTIPQGKIVYHNDSQRYPAGYYEQQYNFDFFNYAGIHRPVILVATPKTYIDDITINTTNLSDSEGVLSYSVELGGSKVAAYSVIAEVYDSRDRLVAQSKGLTGEIRVNNPNLWWPRGMNESVGYLYTLKIQLWNDAKNVEGDVYRLPFGIRLIHWNSTGVYINGKSVYFKGFGRHEDANLRGRGLDLVTLTKDYNLMRWIEANSFRTSHYPYSEELMDLADQQGFLVIDEVPAVGLDNFDDDLLEAHKQAMKELIQRDKNRPAVVMWSIGNEPQSQKQVSALYFDTVVQLVHQLDSSRPVTLVLNKASNQDVASIFTRVTNFTRSLDLARPVTMVLAQSYASDLAAQFLDVICINRYFGWYSDTGHSELITYQMIKEVTAWHDKHSKPVLVTEYGAGALAGLHTDPPVVWTEDYQVVLMEQNFKAFDQLREMGFLIGEMIWNFADFATPQEYFRPTGCMKGVFTRDRQPKFAAHFLRRRYAQLLY</sequence>
<evidence type="ECO:0000313" key="13">
    <source>
        <dbReference type="Proteomes" id="UP000789390"/>
    </source>
</evidence>
<keyword evidence="8" id="KW-0732">Signal</keyword>
<dbReference type="Gene3D" id="3.20.20.80">
    <property type="entry name" value="Glycosidases"/>
    <property type="match status" value="2"/>
</dbReference>
<evidence type="ECO:0000256" key="3">
    <source>
        <dbReference type="ARBA" id="ARBA00012761"/>
    </source>
</evidence>
<keyword evidence="13" id="KW-1185">Reference proteome</keyword>
<dbReference type="InterPro" id="IPR023232">
    <property type="entry name" value="Glyco_hydro_2_AS"/>
</dbReference>
<dbReference type="GO" id="GO:0019391">
    <property type="term" value="P:glucuronoside catabolic process"/>
    <property type="evidence" value="ECO:0007669"/>
    <property type="project" value="TreeGrafter"/>
</dbReference>
<dbReference type="InterPro" id="IPR017853">
    <property type="entry name" value="GH"/>
</dbReference>
<comment type="subunit">
    <text evidence="7">Homotetramer.</text>
</comment>
<dbReference type="GO" id="GO:0005975">
    <property type="term" value="P:carbohydrate metabolic process"/>
    <property type="evidence" value="ECO:0007669"/>
    <property type="project" value="InterPro"/>
</dbReference>
<comment type="similarity">
    <text evidence="2 7">Belongs to the glycosyl hydrolase 2 family.</text>
</comment>
<comment type="caution">
    <text evidence="12">The sequence shown here is derived from an EMBL/GenBank/DDBJ whole genome shotgun (WGS) entry which is preliminary data.</text>
</comment>
<dbReference type="FunFam" id="2.60.120.260:FF:000198">
    <property type="entry name" value="Beta-glucuronidase"/>
    <property type="match status" value="1"/>
</dbReference>
<feature type="domain" description="Glycoside hydrolase family 2 immunoglobulin-like beta-sandwich" evidence="9">
    <location>
        <begin position="216"/>
        <end position="319"/>
    </location>
</feature>
<evidence type="ECO:0000256" key="5">
    <source>
        <dbReference type="ARBA" id="ARBA00022801"/>
    </source>
</evidence>
<dbReference type="GO" id="GO:0004566">
    <property type="term" value="F:beta-glucuronidase activity"/>
    <property type="evidence" value="ECO:0007669"/>
    <property type="project" value="UniProtKB-EC"/>
</dbReference>
<accession>A0A8J2WE42</accession>
<evidence type="ECO:0000259" key="9">
    <source>
        <dbReference type="Pfam" id="PF00703"/>
    </source>
</evidence>
<dbReference type="Gene3D" id="2.60.40.10">
    <property type="entry name" value="Immunoglobulins"/>
    <property type="match status" value="1"/>
</dbReference>
<dbReference type="Gene3D" id="2.60.120.260">
    <property type="entry name" value="Galactose-binding domain-like"/>
    <property type="match status" value="1"/>
</dbReference>
<dbReference type="Pfam" id="PF02836">
    <property type="entry name" value="Glyco_hydro_2_C"/>
    <property type="match status" value="2"/>
</dbReference>
<evidence type="ECO:0000256" key="4">
    <source>
        <dbReference type="ARBA" id="ARBA00016205"/>
    </source>
</evidence>
<evidence type="ECO:0000259" key="11">
    <source>
        <dbReference type="Pfam" id="PF02837"/>
    </source>
</evidence>
<dbReference type="PRINTS" id="PR00132">
    <property type="entry name" value="GLHYDRLASE2"/>
</dbReference>
<dbReference type="InterPro" id="IPR008979">
    <property type="entry name" value="Galactose-bd-like_sf"/>
</dbReference>
<evidence type="ECO:0000256" key="7">
    <source>
        <dbReference type="RuleBase" id="RU361154"/>
    </source>
</evidence>
<comment type="function">
    <text evidence="1 7">Plays an important role in the degradation of dermatan and keratan sulfates.</text>
</comment>
<dbReference type="PANTHER" id="PTHR10066">
    <property type="entry name" value="BETA-GLUCURONIDASE"/>
    <property type="match status" value="1"/>
</dbReference>
<keyword evidence="7" id="KW-0458">Lysosome</keyword>
<dbReference type="InterPro" id="IPR006101">
    <property type="entry name" value="Glyco_hydro_2"/>
</dbReference>
<name>A0A8J2WE42_9CRUS</name>
<feature type="signal peptide" evidence="8">
    <location>
        <begin position="1"/>
        <end position="19"/>
    </location>
</feature>
<dbReference type="InterPro" id="IPR023230">
    <property type="entry name" value="Glyco_hydro_2_CS"/>
</dbReference>
<feature type="domain" description="Glycosyl hydrolases family 2 sugar binding" evidence="11">
    <location>
        <begin position="35"/>
        <end position="214"/>
    </location>
</feature>
<dbReference type="OrthoDB" id="408532at2759"/>
<proteinExistence type="inferred from homology"/>
<dbReference type="InterPro" id="IPR006104">
    <property type="entry name" value="Glyco_hydro_2_N"/>
</dbReference>
<dbReference type="PANTHER" id="PTHR10066:SF67">
    <property type="entry name" value="BETA-GLUCURONIDASE"/>
    <property type="match status" value="1"/>
</dbReference>
<dbReference type="AlphaFoldDB" id="A0A8J2WE42"/>
<protein>
    <recommendedName>
        <fullName evidence="4 7">Beta-glucuronidase</fullName>
        <ecNumber evidence="3 7">3.2.1.31</ecNumber>
    </recommendedName>
</protein>
<dbReference type="GO" id="GO:0030246">
    <property type="term" value="F:carbohydrate binding"/>
    <property type="evidence" value="ECO:0007669"/>
    <property type="project" value="TreeGrafter"/>
</dbReference>
<dbReference type="Pfam" id="PF00703">
    <property type="entry name" value="Glyco_hydro_2"/>
    <property type="match status" value="1"/>
</dbReference>
<dbReference type="InterPro" id="IPR036156">
    <property type="entry name" value="Beta-gal/glucu_dom_sf"/>
</dbReference>
<evidence type="ECO:0000256" key="2">
    <source>
        <dbReference type="ARBA" id="ARBA00007401"/>
    </source>
</evidence>
<comment type="activity regulation">
    <text evidence="7">Inhibited by L-aspartic acid.</text>
</comment>
<feature type="domain" description="Glycoside hydrolase family 2 catalytic" evidence="10">
    <location>
        <begin position="484"/>
        <end position="650"/>
    </location>
</feature>